<feature type="coiled-coil region" evidence="6">
    <location>
        <begin position="80"/>
        <end position="107"/>
    </location>
</feature>
<evidence type="ECO:0008006" key="9">
    <source>
        <dbReference type="Google" id="ProtNLM"/>
    </source>
</evidence>
<accession>A0A9N9WVV6</accession>
<gene>
    <name evidence="7" type="ORF">CHIRRI_LOCUS10827</name>
</gene>
<dbReference type="OrthoDB" id="10263520at2759"/>
<evidence type="ECO:0000256" key="6">
    <source>
        <dbReference type="SAM" id="Coils"/>
    </source>
</evidence>
<sequence>MMKKRLNNRYTGIYRTNDEIDNFKIRINLKKLYSIIQIPKFEKILSIPSVSVDQQSTDFAETIELDWQQKIFSKTEVKYYEQKENCKSELEKRYHALIRENPNVNEKQLIFTYINDDAYLPREYLELQSFRKSKKNTAEITDEIKSCEKSSSLFIDSKLNNGNIANYEKDFLKMHIMADLEPAVLLFTVQYRKSDGLLIVYPDFNDNENCYYLEIDQNSKQMYTYYIENISKVSNKATKKLKQKQKLDEIVKETGDIMKKMIDIKKNQESFNFPKHRILLLLEIVSAENFENDNIHVQYEIKLPYNIKLVEGVLNGSTHSSFMNQSIWHFGYCASIVIDIEDEVSLLSMESEKLALIFNVVSIDSLWHREKHEGIASLNIPLQFQLRNTEFDLECFRYLHNESLLTDLLERFFLGGIRSINHNPTKAHNRYGNSTVSTGKLKIKIQQIRQTQNLNFINTRLQSVDKIIESYHKAKARLEL</sequence>
<keyword evidence="8" id="KW-1185">Reference proteome</keyword>
<dbReference type="EMBL" id="OU895879">
    <property type="protein sequence ID" value="CAG9807981.1"/>
    <property type="molecule type" value="Genomic_DNA"/>
</dbReference>
<keyword evidence="4" id="KW-0206">Cytoskeleton</keyword>
<keyword evidence="6" id="KW-0175">Coiled coil</keyword>
<reference evidence="7" key="1">
    <citation type="submission" date="2022-01" db="EMBL/GenBank/DDBJ databases">
        <authorList>
            <person name="King R."/>
        </authorList>
    </citation>
    <scope>NUCLEOTIDE SEQUENCE</scope>
</reference>
<dbReference type="Pfam" id="PF07162">
    <property type="entry name" value="B9-C2"/>
    <property type="match status" value="1"/>
</dbReference>
<evidence type="ECO:0000313" key="8">
    <source>
        <dbReference type="Proteomes" id="UP001153620"/>
    </source>
</evidence>
<dbReference type="Proteomes" id="UP001153620">
    <property type="component" value="Chromosome 3"/>
</dbReference>
<dbReference type="PANTHER" id="PTHR12968">
    <property type="entry name" value="B9 DOMAIN-CONTAINING"/>
    <property type="match status" value="1"/>
</dbReference>
<keyword evidence="5" id="KW-0966">Cell projection</keyword>
<proteinExistence type="predicted"/>
<name>A0A9N9WVV6_9DIPT</name>
<evidence type="ECO:0000256" key="4">
    <source>
        <dbReference type="ARBA" id="ARBA00023212"/>
    </source>
</evidence>
<evidence type="ECO:0000256" key="2">
    <source>
        <dbReference type="ARBA" id="ARBA00022490"/>
    </source>
</evidence>
<dbReference type="GO" id="GO:0060271">
    <property type="term" value="P:cilium assembly"/>
    <property type="evidence" value="ECO:0007669"/>
    <property type="project" value="TreeGrafter"/>
</dbReference>
<keyword evidence="2" id="KW-0963">Cytoplasm</keyword>
<keyword evidence="3" id="KW-0970">Cilium biogenesis/degradation</keyword>
<dbReference type="GO" id="GO:0036038">
    <property type="term" value="C:MKS complex"/>
    <property type="evidence" value="ECO:0007669"/>
    <property type="project" value="TreeGrafter"/>
</dbReference>
<comment type="subcellular location">
    <subcellularLocation>
        <location evidence="1">Cytoplasm</location>
        <location evidence="1">Cytoskeleton</location>
        <location evidence="1">Cilium basal body</location>
    </subcellularLocation>
</comment>
<evidence type="ECO:0000256" key="5">
    <source>
        <dbReference type="ARBA" id="ARBA00023273"/>
    </source>
</evidence>
<reference evidence="7" key="2">
    <citation type="submission" date="2022-10" db="EMBL/GenBank/DDBJ databases">
        <authorList>
            <consortium name="ENA_rothamsted_submissions"/>
            <consortium name="culmorum"/>
            <person name="King R."/>
        </authorList>
    </citation>
    <scope>NUCLEOTIDE SEQUENCE</scope>
</reference>
<protein>
    <recommendedName>
        <fullName evidence="9">Meckel syndrome type 1 protein</fullName>
    </recommendedName>
</protein>
<organism evidence="7 8">
    <name type="scientific">Chironomus riparius</name>
    <dbReference type="NCBI Taxonomy" id="315576"/>
    <lineage>
        <taxon>Eukaryota</taxon>
        <taxon>Metazoa</taxon>
        <taxon>Ecdysozoa</taxon>
        <taxon>Arthropoda</taxon>
        <taxon>Hexapoda</taxon>
        <taxon>Insecta</taxon>
        <taxon>Pterygota</taxon>
        <taxon>Neoptera</taxon>
        <taxon>Endopterygota</taxon>
        <taxon>Diptera</taxon>
        <taxon>Nematocera</taxon>
        <taxon>Chironomoidea</taxon>
        <taxon>Chironomidae</taxon>
        <taxon>Chironominae</taxon>
        <taxon>Chironomus</taxon>
    </lineage>
</organism>
<dbReference type="InterPro" id="IPR010796">
    <property type="entry name" value="C2_B9-type_dom"/>
</dbReference>
<evidence type="ECO:0000256" key="1">
    <source>
        <dbReference type="ARBA" id="ARBA00004120"/>
    </source>
</evidence>
<evidence type="ECO:0000256" key="3">
    <source>
        <dbReference type="ARBA" id="ARBA00022794"/>
    </source>
</evidence>
<dbReference type="PANTHER" id="PTHR12968:SF4">
    <property type="entry name" value="TECTONIC-LIKE COMPLEX MEMBER MKS1"/>
    <property type="match status" value="1"/>
</dbReference>
<evidence type="ECO:0000313" key="7">
    <source>
        <dbReference type="EMBL" id="CAG9807981.1"/>
    </source>
</evidence>
<dbReference type="AlphaFoldDB" id="A0A9N9WVV6"/>